<evidence type="ECO:0000313" key="2">
    <source>
        <dbReference type="Proteomes" id="UP000479000"/>
    </source>
</evidence>
<organism evidence="1 2">
    <name type="scientific">Nesidiocoris tenuis</name>
    <dbReference type="NCBI Taxonomy" id="355587"/>
    <lineage>
        <taxon>Eukaryota</taxon>
        <taxon>Metazoa</taxon>
        <taxon>Ecdysozoa</taxon>
        <taxon>Arthropoda</taxon>
        <taxon>Hexapoda</taxon>
        <taxon>Insecta</taxon>
        <taxon>Pterygota</taxon>
        <taxon>Neoptera</taxon>
        <taxon>Paraneoptera</taxon>
        <taxon>Hemiptera</taxon>
        <taxon>Heteroptera</taxon>
        <taxon>Panheteroptera</taxon>
        <taxon>Cimicomorpha</taxon>
        <taxon>Miridae</taxon>
        <taxon>Dicyphina</taxon>
        <taxon>Nesidiocoris</taxon>
    </lineage>
</organism>
<proteinExistence type="predicted"/>
<sequence>MSLTLTSSSIVSMCSSSTLTSSLIVNLSLNSSLTLTSTLIVNPSLTSSLTSSSMVSMSLNSSLTLASRLIMSSSLTLTSSLVMSMSSISTFTSSLMSMSLTWILTLTSSSMPRDRYFCVKGASECAVVLAVLQPSGLHIGNPFNAGVFYMWGGGNWRSFLAKRGAEQMMLVKRSLGTADVEEASLYALNLPYFIVHLKRLGRKSMAWKTEKREKRRRGPVTIKSTWPIANRQRPEAKMQIRSSSTSRNLFMRFASDGVRLFLFLVSCQNKYREFIPIWSIAWTLCTEETAETLEEEVSRSNDILTVPADRGTSTKDHLFRIPGSHSPGCIKDRTTTSRASM</sequence>
<keyword evidence="2" id="KW-1185">Reference proteome</keyword>
<protein>
    <submittedName>
        <fullName evidence="1">Uncharacterized protein</fullName>
    </submittedName>
</protein>
<evidence type="ECO:0000313" key="1">
    <source>
        <dbReference type="EMBL" id="CAB0008686.1"/>
    </source>
</evidence>
<dbReference type="EMBL" id="CADCXU010020602">
    <property type="protein sequence ID" value="CAB0008686.1"/>
    <property type="molecule type" value="Genomic_DNA"/>
</dbReference>
<dbReference type="Proteomes" id="UP000479000">
    <property type="component" value="Unassembled WGS sequence"/>
</dbReference>
<reference evidence="1 2" key="1">
    <citation type="submission" date="2020-02" db="EMBL/GenBank/DDBJ databases">
        <authorList>
            <person name="Ferguson B K."/>
        </authorList>
    </citation>
    <scope>NUCLEOTIDE SEQUENCE [LARGE SCALE GENOMIC DNA]</scope>
</reference>
<feature type="non-terminal residue" evidence="1">
    <location>
        <position position="341"/>
    </location>
</feature>
<dbReference type="AlphaFoldDB" id="A0A6H5GZ85"/>
<gene>
    <name evidence="1" type="ORF">NTEN_LOCUS13930</name>
</gene>
<name>A0A6H5GZ85_9HEMI</name>
<accession>A0A6H5GZ85</accession>